<gene>
    <name evidence="2" type="ORF">BT63DRAFT_412518</name>
</gene>
<proteinExistence type="predicted"/>
<feature type="transmembrane region" description="Helical" evidence="1">
    <location>
        <begin position="56"/>
        <end position="78"/>
    </location>
</feature>
<organism evidence="2 3">
    <name type="scientific">Microthyrium microscopicum</name>
    <dbReference type="NCBI Taxonomy" id="703497"/>
    <lineage>
        <taxon>Eukaryota</taxon>
        <taxon>Fungi</taxon>
        <taxon>Dikarya</taxon>
        <taxon>Ascomycota</taxon>
        <taxon>Pezizomycotina</taxon>
        <taxon>Dothideomycetes</taxon>
        <taxon>Dothideomycetes incertae sedis</taxon>
        <taxon>Microthyriales</taxon>
        <taxon>Microthyriaceae</taxon>
        <taxon>Microthyrium</taxon>
    </lineage>
</organism>
<dbReference type="EMBL" id="MU004233">
    <property type="protein sequence ID" value="KAF2671492.1"/>
    <property type="molecule type" value="Genomic_DNA"/>
</dbReference>
<evidence type="ECO:0000256" key="1">
    <source>
        <dbReference type="SAM" id="Phobius"/>
    </source>
</evidence>
<dbReference type="PANTHER" id="PTHR37488:SF8">
    <property type="entry name" value="DUF1275 DOMAIN PROTEIN (AFU_ORTHOLOGUE AFUA_5G13060)"/>
    <property type="match status" value="1"/>
</dbReference>
<protein>
    <recommendedName>
        <fullName evidence="4">DUF1275 domain protein</fullName>
    </recommendedName>
</protein>
<feature type="transmembrane region" description="Helical" evidence="1">
    <location>
        <begin position="150"/>
        <end position="167"/>
    </location>
</feature>
<dbReference type="AlphaFoldDB" id="A0A6A6UH26"/>
<accession>A0A6A6UH26</accession>
<feature type="transmembrane region" description="Helical" evidence="1">
    <location>
        <begin position="90"/>
        <end position="109"/>
    </location>
</feature>
<dbReference type="OrthoDB" id="5288586at2759"/>
<dbReference type="Proteomes" id="UP000799302">
    <property type="component" value="Unassembled WGS sequence"/>
</dbReference>
<dbReference type="InterPro" id="IPR010699">
    <property type="entry name" value="DUF1275"/>
</dbReference>
<evidence type="ECO:0000313" key="3">
    <source>
        <dbReference type="Proteomes" id="UP000799302"/>
    </source>
</evidence>
<keyword evidence="1" id="KW-0472">Membrane</keyword>
<feature type="transmembrane region" description="Helical" evidence="1">
    <location>
        <begin position="173"/>
        <end position="194"/>
    </location>
</feature>
<feature type="transmembrane region" description="Helical" evidence="1">
    <location>
        <begin position="24"/>
        <end position="44"/>
    </location>
</feature>
<dbReference type="Pfam" id="PF06912">
    <property type="entry name" value="DUF1275"/>
    <property type="match status" value="1"/>
</dbReference>
<dbReference type="PANTHER" id="PTHR37488">
    <property type="entry name" value="DUF1275 DOMAIN-CONTAINING PROTEIN"/>
    <property type="match status" value="1"/>
</dbReference>
<name>A0A6A6UH26_9PEZI</name>
<evidence type="ECO:0008006" key="4">
    <source>
        <dbReference type="Google" id="ProtNLM"/>
    </source>
</evidence>
<reference evidence="2" key="1">
    <citation type="journal article" date="2020" name="Stud. Mycol.">
        <title>101 Dothideomycetes genomes: a test case for predicting lifestyles and emergence of pathogens.</title>
        <authorList>
            <person name="Haridas S."/>
            <person name="Albert R."/>
            <person name="Binder M."/>
            <person name="Bloem J."/>
            <person name="Labutti K."/>
            <person name="Salamov A."/>
            <person name="Andreopoulos B."/>
            <person name="Baker S."/>
            <person name="Barry K."/>
            <person name="Bills G."/>
            <person name="Bluhm B."/>
            <person name="Cannon C."/>
            <person name="Castanera R."/>
            <person name="Culley D."/>
            <person name="Daum C."/>
            <person name="Ezra D."/>
            <person name="Gonzalez J."/>
            <person name="Henrissat B."/>
            <person name="Kuo A."/>
            <person name="Liang C."/>
            <person name="Lipzen A."/>
            <person name="Lutzoni F."/>
            <person name="Magnuson J."/>
            <person name="Mondo S."/>
            <person name="Nolan M."/>
            <person name="Ohm R."/>
            <person name="Pangilinan J."/>
            <person name="Park H.-J."/>
            <person name="Ramirez L."/>
            <person name="Alfaro M."/>
            <person name="Sun H."/>
            <person name="Tritt A."/>
            <person name="Yoshinaga Y."/>
            <person name="Zwiers L.-H."/>
            <person name="Turgeon B."/>
            <person name="Goodwin S."/>
            <person name="Spatafora J."/>
            <person name="Crous P."/>
            <person name="Grigoriev I."/>
        </authorList>
    </citation>
    <scope>NUCLEOTIDE SEQUENCE</scope>
    <source>
        <strain evidence="2">CBS 115976</strain>
    </source>
</reference>
<keyword evidence="1" id="KW-1133">Transmembrane helix</keyword>
<sequence length="204" mass="22094">MQTGNTIILALGASNQPEGHPNQWLEALIAILSFFIGAFSTSRISNLLGPLRRSTLGLSFFVQGALIAIAAALVQAEIVPGLHPDSTEDFLQLVPLAMLSFQAGAQCIAARHLGFNEIPTTVLTSVYCDLGNDPELFVPLQQNWKRNRRFIAVVLLLLGAIIGGWLSRTNEGMAAGLWMASAIKLIISVAWFVWRKDGNQKPAT</sequence>
<keyword evidence="3" id="KW-1185">Reference proteome</keyword>
<evidence type="ECO:0000313" key="2">
    <source>
        <dbReference type="EMBL" id="KAF2671492.1"/>
    </source>
</evidence>
<keyword evidence="1" id="KW-0812">Transmembrane</keyword>